<dbReference type="InterPro" id="IPR001073">
    <property type="entry name" value="C1q_dom"/>
</dbReference>
<evidence type="ECO:0000313" key="6">
    <source>
        <dbReference type="Proteomes" id="UP001497497"/>
    </source>
</evidence>
<dbReference type="PANTHER" id="PTHR15427:SF33">
    <property type="entry name" value="COLLAGEN IV NC1 DOMAIN-CONTAINING PROTEIN"/>
    <property type="match status" value="1"/>
</dbReference>
<organism evidence="5 6">
    <name type="scientific">Lymnaea stagnalis</name>
    <name type="common">Great pond snail</name>
    <name type="synonym">Helix stagnalis</name>
    <dbReference type="NCBI Taxonomy" id="6523"/>
    <lineage>
        <taxon>Eukaryota</taxon>
        <taxon>Metazoa</taxon>
        <taxon>Spiralia</taxon>
        <taxon>Lophotrochozoa</taxon>
        <taxon>Mollusca</taxon>
        <taxon>Gastropoda</taxon>
        <taxon>Heterobranchia</taxon>
        <taxon>Euthyneura</taxon>
        <taxon>Panpulmonata</taxon>
        <taxon>Hygrophila</taxon>
        <taxon>Lymnaeoidea</taxon>
        <taxon>Lymnaeidae</taxon>
        <taxon>Lymnaea</taxon>
    </lineage>
</organism>
<comment type="caution">
    <text evidence="5">The sequence shown here is derived from an EMBL/GenBank/DDBJ whole genome shotgun (WGS) entry which is preliminary data.</text>
</comment>
<dbReference type="Gene3D" id="2.60.120.40">
    <property type="match status" value="1"/>
</dbReference>
<name>A0AAV2HWH6_LYMST</name>
<gene>
    <name evidence="5" type="ORF">GSLYS_00011199001</name>
</gene>
<dbReference type="PROSITE" id="PS50871">
    <property type="entry name" value="C1Q"/>
    <property type="match status" value="1"/>
</dbReference>
<keyword evidence="6" id="KW-1185">Reference proteome</keyword>
<feature type="coiled-coil region" evidence="3">
    <location>
        <begin position="182"/>
        <end position="236"/>
    </location>
</feature>
<dbReference type="InterPro" id="IPR008983">
    <property type="entry name" value="Tumour_necrosis_fac-like_dom"/>
</dbReference>
<dbReference type="AlphaFoldDB" id="A0AAV2HWH6"/>
<dbReference type="Proteomes" id="UP001497497">
    <property type="component" value="Unassembled WGS sequence"/>
</dbReference>
<proteinExistence type="predicted"/>
<reference evidence="5 6" key="1">
    <citation type="submission" date="2024-04" db="EMBL/GenBank/DDBJ databases">
        <authorList>
            <consortium name="Genoscope - CEA"/>
            <person name="William W."/>
        </authorList>
    </citation>
    <scope>NUCLEOTIDE SEQUENCE [LARGE SCALE GENOMIC DNA]</scope>
</reference>
<evidence type="ECO:0000256" key="2">
    <source>
        <dbReference type="ARBA" id="ARBA00022525"/>
    </source>
</evidence>
<dbReference type="PANTHER" id="PTHR15427">
    <property type="entry name" value="EMILIN ELASTIN MICROFIBRIL INTERFACE-LOCATED PROTEIN ELASTIN MICROFIBRIL INTERFACER"/>
    <property type="match status" value="1"/>
</dbReference>
<keyword evidence="2" id="KW-0964">Secreted</keyword>
<sequence length="370" mass="41764">MQSQQRQGQGTTVQLILEKKLDEIQKQYIHLLEIIKAVNGCISKAEMRLMNLEVTSSTMETVRLATYVDLIQENLSISKKSLETLTKFNFDENTSEQPANEDFNSPSTTGFDILYAQLLELKENMTKRFETVEDHLSLLDQSTDSRLQNAEAKQLLIVQIQLRNDEECNRLAAQQKSFGDDLNKVKKKIDSLQKLRDALNQTHKNISSRAEIAENITEMKKKMEDFKQMVLILQQDQLKENVMSAFVAEATSKTIVTSGNIIHFSIVNFNKRNCYDHKTSKFKAQIPGLYYFSVSINTNTMGLLTVAISHMGNQVALCATPDGQDFQTSTSVLLELSAGDEVWVEADSITPKNKMEIGGGVSNFLGFQIR</sequence>
<dbReference type="Pfam" id="PF00386">
    <property type="entry name" value="C1q"/>
    <property type="match status" value="1"/>
</dbReference>
<evidence type="ECO:0000256" key="3">
    <source>
        <dbReference type="SAM" id="Coils"/>
    </source>
</evidence>
<evidence type="ECO:0000256" key="1">
    <source>
        <dbReference type="ARBA" id="ARBA00004613"/>
    </source>
</evidence>
<dbReference type="EMBL" id="CAXITT010000257">
    <property type="protein sequence ID" value="CAL1537286.1"/>
    <property type="molecule type" value="Genomic_DNA"/>
</dbReference>
<keyword evidence="3" id="KW-0175">Coiled coil</keyword>
<dbReference type="InterPro" id="IPR050392">
    <property type="entry name" value="Collagen/C1q_domain"/>
</dbReference>
<dbReference type="GO" id="GO:0005581">
    <property type="term" value="C:collagen trimer"/>
    <property type="evidence" value="ECO:0007669"/>
    <property type="project" value="UniProtKB-KW"/>
</dbReference>
<accession>A0AAV2HWH6</accession>
<protein>
    <recommendedName>
        <fullName evidence="4">C1q domain-containing protein</fullName>
    </recommendedName>
</protein>
<dbReference type="PRINTS" id="PR00007">
    <property type="entry name" value="COMPLEMNTC1Q"/>
</dbReference>
<comment type="subcellular location">
    <subcellularLocation>
        <location evidence="1">Secreted</location>
    </subcellularLocation>
</comment>
<dbReference type="SMART" id="SM00110">
    <property type="entry name" value="C1Q"/>
    <property type="match status" value="1"/>
</dbReference>
<feature type="domain" description="C1q" evidence="4">
    <location>
        <begin position="239"/>
        <end position="370"/>
    </location>
</feature>
<dbReference type="SUPFAM" id="SSF49842">
    <property type="entry name" value="TNF-like"/>
    <property type="match status" value="1"/>
</dbReference>
<evidence type="ECO:0000259" key="4">
    <source>
        <dbReference type="PROSITE" id="PS50871"/>
    </source>
</evidence>
<evidence type="ECO:0000313" key="5">
    <source>
        <dbReference type="EMBL" id="CAL1537286.1"/>
    </source>
</evidence>